<keyword evidence="2" id="KW-1185">Reference proteome</keyword>
<accession>G7GN26</accession>
<proteinExistence type="predicted"/>
<dbReference type="EMBL" id="BAED01000025">
    <property type="protein sequence ID" value="GAB05001.1"/>
    <property type="molecule type" value="Genomic_DNA"/>
</dbReference>
<evidence type="ECO:0000313" key="2">
    <source>
        <dbReference type="Proteomes" id="UP000006023"/>
    </source>
</evidence>
<comment type="caution">
    <text evidence="1">The sequence shown here is derived from an EMBL/GenBank/DDBJ whole genome shotgun (WGS) entry which is preliminary data.</text>
</comment>
<dbReference type="AlphaFoldDB" id="G7GN26"/>
<dbReference type="Proteomes" id="UP000006023">
    <property type="component" value="Unassembled WGS sequence"/>
</dbReference>
<protein>
    <submittedName>
        <fullName evidence="1">Uncharacterized protein</fullName>
    </submittedName>
</protein>
<sequence>MYVTQAGVVDSIQRMPIRALSTAEVAARTGVPVEALRSMLRRGQFPQPDVLIGGVTARQVRGWTVDTVDEWTAARSR</sequence>
<dbReference type="STRING" id="1075090.GOAMR_25_00380"/>
<name>G7GN26_9ACTN</name>
<evidence type="ECO:0000313" key="1">
    <source>
        <dbReference type="EMBL" id="GAB05001.1"/>
    </source>
</evidence>
<gene>
    <name evidence="1" type="ORF">GOAMR_25_00380</name>
</gene>
<organism evidence="1 2">
    <name type="scientific">Gordonia amarae NBRC 15530</name>
    <dbReference type="NCBI Taxonomy" id="1075090"/>
    <lineage>
        <taxon>Bacteria</taxon>
        <taxon>Bacillati</taxon>
        <taxon>Actinomycetota</taxon>
        <taxon>Actinomycetes</taxon>
        <taxon>Mycobacteriales</taxon>
        <taxon>Gordoniaceae</taxon>
        <taxon>Gordonia</taxon>
    </lineage>
</organism>
<reference evidence="1 2" key="1">
    <citation type="submission" date="2011-11" db="EMBL/GenBank/DDBJ databases">
        <title>Whole genome shotgun sequence of Gordonia amarae NBRC 15530.</title>
        <authorList>
            <person name="Takarada H."/>
            <person name="Hosoyama A."/>
            <person name="Tsuchikane K."/>
            <person name="Katsumata H."/>
            <person name="Yamazaki S."/>
            <person name="Fujita N."/>
        </authorList>
    </citation>
    <scope>NUCLEOTIDE SEQUENCE [LARGE SCALE GENOMIC DNA]</scope>
    <source>
        <strain evidence="1 2">NBRC 15530</strain>
    </source>
</reference>